<evidence type="ECO:0000259" key="8">
    <source>
        <dbReference type="Pfam" id="PF16575"/>
    </source>
</evidence>
<keyword evidence="4" id="KW-0808">Transferase</keyword>
<keyword evidence="6" id="KW-0418">Kinase</keyword>
<dbReference type="EMBL" id="PYFQ01000009">
    <property type="protein sequence ID" value="PSK37205.1"/>
    <property type="molecule type" value="Genomic_DNA"/>
</dbReference>
<dbReference type="GO" id="GO:0005634">
    <property type="term" value="C:nucleus"/>
    <property type="evidence" value="ECO:0007669"/>
    <property type="project" value="TreeGrafter"/>
</dbReference>
<dbReference type="GO" id="GO:0005524">
    <property type="term" value="F:ATP binding"/>
    <property type="evidence" value="ECO:0007669"/>
    <property type="project" value="UniProtKB-KW"/>
</dbReference>
<dbReference type="InterPro" id="IPR032319">
    <property type="entry name" value="CLP1_P"/>
</dbReference>
<evidence type="ECO:0000256" key="7">
    <source>
        <dbReference type="ARBA" id="ARBA00022840"/>
    </source>
</evidence>
<evidence type="ECO:0000256" key="5">
    <source>
        <dbReference type="ARBA" id="ARBA00022741"/>
    </source>
</evidence>
<evidence type="ECO:0000256" key="3">
    <source>
        <dbReference type="ARBA" id="ARBA00019824"/>
    </source>
</evidence>
<keyword evidence="5" id="KW-0547">Nucleotide-binding</keyword>
<evidence type="ECO:0000256" key="2">
    <source>
        <dbReference type="ARBA" id="ARBA00018706"/>
    </source>
</evidence>
<organism evidence="9 10">
    <name type="scientific">Candidozyma pseudohaemuli</name>
    <dbReference type="NCBI Taxonomy" id="418784"/>
    <lineage>
        <taxon>Eukaryota</taxon>
        <taxon>Fungi</taxon>
        <taxon>Dikarya</taxon>
        <taxon>Ascomycota</taxon>
        <taxon>Saccharomycotina</taxon>
        <taxon>Pichiomycetes</taxon>
        <taxon>Metschnikowiaceae</taxon>
        <taxon>Candidozyma</taxon>
    </lineage>
</organism>
<dbReference type="AlphaFoldDB" id="A0A2P7YMN3"/>
<dbReference type="GeneID" id="36567020"/>
<dbReference type="OrthoDB" id="4054781at2759"/>
<dbReference type="Proteomes" id="UP000241107">
    <property type="component" value="Unassembled WGS sequence"/>
</dbReference>
<evidence type="ECO:0000256" key="1">
    <source>
        <dbReference type="ARBA" id="ARBA00011003"/>
    </source>
</evidence>
<comment type="caution">
    <text evidence="9">The sequence shown here is derived from an EMBL/GenBank/DDBJ whole genome shotgun (WGS) entry which is preliminary data.</text>
</comment>
<evidence type="ECO:0000313" key="9">
    <source>
        <dbReference type="EMBL" id="PSK37205.1"/>
    </source>
</evidence>
<evidence type="ECO:0000256" key="6">
    <source>
        <dbReference type="ARBA" id="ARBA00022777"/>
    </source>
</evidence>
<dbReference type="PANTHER" id="PTHR12755">
    <property type="entry name" value="CLEAVAGE/POLYADENYLATION FACTOR IA SUBUNIT CLP1P"/>
    <property type="match status" value="1"/>
</dbReference>
<feature type="domain" description="Clp1 P-loop" evidence="8">
    <location>
        <begin position="193"/>
        <end position="339"/>
    </location>
</feature>
<keyword evidence="10" id="KW-1185">Reference proteome</keyword>
<evidence type="ECO:0000256" key="4">
    <source>
        <dbReference type="ARBA" id="ARBA00022679"/>
    </source>
</evidence>
<dbReference type="STRING" id="418784.A0A2P7YMN3"/>
<dbReference type="GO" id="GO:0000448">
    <property type="term" value="P:cleavage in ITS2 between 5.8S rRNA and LSU-rRNA of tricistronic rRNA transcript (SSU-rRNA, 5.8S rRNA, LSU-rRNA)"/>
    <property type="evidence" value="ECO:0007669"/>
    <property type="project" value="TreeGrafter"/>
</dbReference>
<dbReference type="VEuPathDB" id="FungiDB:C7M61_003632"/>
<sequence length="561" mass="62330">MSAFAAFRKLSRSTPELPSYSSPFPNNTLSSNVKLGARNAIFADSSILIGLNPGDYVTASGTYTLKIVKGSALINSLHNIDSEQTYNVITNANEPLPVISGVDNPTPKDSILPSFPTVIEIQNYDTGIQQIGRIQEQVKGLYLDKPDSQYTFDVKEEGDNDTEGIRIDQSAFKAVTEVGNRLTNKSEVVLVAGAAFSGKLTMAHLLLNYITINSPVAFLDLDPNSGRFSPPGCLSLSVQSQPCFGVFIPNGELKGKTLYYGHNSLTALPTYFMKCVRELKDYYESKLLKHPLIVNTPPGIKGLGRELLSQISALFKTSVLVYLSQNGSPEVESFEDDFEVQDNPDDEVIADLTHNTLYKVHATRKKPRFLNYAHEIALLQYFHRIESKYDFSFLVELPPQMVSYSRGDPHGVPHVVSLHQSIQKLSKENVEEYLEASVVALCSVDLPLHLASKTYPQIITTNDFVNLSHDMICLCIVHLISKDGHYLVYLPRNSSVTLRLREETSKKRSLAFVRGDFGIPSGEFLAPHFEGRSIPYLVPEPLSKVGGVWNVRKNLGRKNQR</sequence>
<protein>
    <recommendedName>
        <fullName evidence="3">Polynucleotide 5'-hydroxyl-kinase GRC3</fullName>
    </recommendedName>
    <alternativeName>
        <fullName evidence="2">Polynucleotide 5'-hydroxyl-kinase grc3</fullName>
    </alternativeName>
</protein>
<dbReference type="GO" id="GO:0051731">
    <property type="term" value="F:polynucleotide 5'-hydroxyl-kinase activity"/>
    <property type="evidence" value="ECO:0007669"/>
    <property type="project" value="InterPro"/>
</dbReference>
<accession>A0A2P7YMN3</accession>
<dbReference type="InterPro" id="IPR045116">
    <property type="entry name" value="Clp1/Grc3"/>
</dbReference>
<dbReference type="RefSeq" id="XP_024713056.1">
    <property type="nucleotide sequence ID" value="XM_024858969.1"/>
</dbReference>
<evidence type="ECO:0000313" key="10">
    <source>
        <dbReference type="Proteomes" id="UP000241107"/>
    </source>
</evidence>
<gene>
    <name evidence="9" type="ORF">C7M61_003632</name>
</gene>
<reference evidence="9 10" key="1">
    <citation type="submission" date="2018-03" db="EMBL/GenBank/DDBJ databases">
        <title>Candida pseudohaemulonii genome assembly and annotation.</title>
        <authorList>
            <person name="Munoz J.F."/>
            <person name="Gade L.G."/>
            <person name="Chow N.A."/>
            <person name="Litvintseva A.P."/>
            <person name="Loparev V.N."/>
            <person name="Cuomo C.A."/>
        </authorList>
    </citation>
    <scope>NUCLEOTIDE SEQUENCE [LARGE SCALE GENOMIC DNA]</scope>
    <source>
        <strain evidence="9 10">B12108</strain>
    </source>
</reference>
<proteinExistence type="inferred from homology"/>
<dbReference type="Gene3D" id="3.40.50.300">
    <property type="entry name" value="P-loop containing nucleotide triphosphate hydrolases"/>
    <property type="match status" value="1"/>
</dbReference>
<comment type="similarity">
    <text evidence="1">Belongs to the Clp1 family. NOL9/GRC3 subfamily.</text>
</comment>
<dbReference type="InterPro" id="IPR027417">
    <property type="entry name" value="P-loop_NTPase"/>
</dbReference>
<keyword evidence="7" id="KW-0067">ATP-binding</keyword>
<dbReference type="Pfam" id="PF16575">
    <property type="entry name" value="CLP1_P"/>
    <property type="match status" value="1"/>
</dbReference>
<name>A0A2P7YMN3_9ASCO</name>
<dbReference type="PANTHER" id="PTHR12755:SF3">
    <property type="entry name" value="POLYNUCLEOTIDE 5'-HYDROXYL-KINASE NOL9"/>
    <property type="match status" value="1"/>
</dbReference>